<feature type="coiled-coil region" evidence="7">
    <location>
        <begin position="47"/>
        <end position="74"/>
    </location>
</feature>
<comment type="subcellular location">
    <subcellularLocation>
        <location evidence="6">Cytoplasm</location>
    </subcellularLocation>
</comment>
<dbReference type="EMBL" id="JBGUBD010000002">
    <property type="protein sequence ID" value="MFA9477186.1"/>
    <property type="molecule type" value="Genomic_DNA"/>
</dbReference>
<reference evidence="8 9" key="1">
    <citation type="submission" date="2024-08" db="EMBL/GenBank/DDBJ databases">
        <title>Whole-genome sequencing of halo(alkali)philic microorganisms from hypersaline lakes.</title>
        <authorList>
            <person name="Sorokin D.Y."/>
            <person name="Merkel A.Y."/>
            <person name="Messina E."/>
            <person name="Yakimov M."/>
        </authorList>
    </citation>
    <scope>NUCLEOTIDE SEQUENCE [LARGE SCALE GENOMIC DNA]</scope>
    <source>
        <strain evidence="8 9">AB-hyl4</strain>
    </source>
</reference>
<dbReference type="InterPro" id="IPR037004">
    <property type="entry name" value="Exonuc_VII_ssu_sf"/>
</dbReference>
<keyword evidence="2 6" id="KW-0963">Cytoplasm</keyword>
<keyword evidence="7" id="KW-0175">Coiled coil</keyword>
<gene>
    <name evidence="6 8" type="primary">xseB</name>
    <name evidence="8" type="ORF">ACERK3_02645</name>
</gene>
<evidence type="ECO:0000256" key="3">
    <source>
        <dbReference type="ARBA" id="ARBA00022722"/>
    </source>
</evidence>
<dbReference type="InterPro" id="IPR003761">
    <property type="entry name" value="Exonuc_VII_S"/>
</dbReference>
<evidence type="ECO:0000256" key="6">
    <source>
        <dbReference type="HAMAP-Rule" id="MF_00337"/>
    </source>
</evidence>
<evidence type="ECO:0000256" key="5">
    <source>
        <dbReference type="ARBA" id="ARBA00022839"/>
    </source>
</evidence>
<protein>
    <recommendedName>
        <fullName evidence="6">Exodeoxyribonuclease 7 small subunit</fullName>
        <ecNumber evidence="6">3.1.11.6</ecNumber>
    </recommendedName>
    <alternativeName>
        <fullName evidence="6">Exodeoxyribonuclease VII small subunit</fullName>
        <shortName evidence="6">Exonuclease VII small subunit</shortName>
    </alternativeName>
</protein>
<evidence type="ECO:0000313" key="9">
    <source>
        <dbReference type="Proteomes" id="UP001575105"/>
    </source>
</evidence>
<dbReference type="RefSeq" id="WP_425344113.1">
    <property type="nucleotide sequence ID" value="NZ_JBGUBD010000002.1"/>
</dbReference>
<evidence type="ECO:0000256" key="7">
    <source>
        <dbReference type="SAM" id="Coils"/>
    </source>
</evidence>
<organism evidence="8 9">
    <name type="scientific">Natronomicrosphaera hydrolytica</name>
    <dbReference type="NCBI Taxonomy" id="3242702"/>
    <lineage>
        <taxon>Bacteria</taxon>
        <taxon>Pseudomonadati</taxon>
        <taxon>Planctomycetota</taxon>
        <taxon>Phycisphaerae</taxon>
        <taxon>Phycisphaerales</taxon>
        <taxon>Phycisphaeraceae</taxon>
        <taxon>Natronomicrosphaera</taxon>
    </lineage>
</organism>
<dbReference type="Pfam" id="PF02609">
    <property type="entry name" value="Exonuc_VII_S"/>
    <property type="match status" value="1"/>
</dbReference>
<proteinExistence type="inferred from homology"/>
<dbReference type="Proteomes" id="UP001575105">
    <property type="component" value="Unassembled WGS sequence"/>
</dbReference>
<keyword evidence="4 6" id="KW-0378">Hydrolase</keyword>
<dbReference type="PANTHER" id="PTHR34137">
    <property type="entry name" value="EXODEOXYRIBONUCLEASE 7 SMALL SUBUNIT"/>
    <property type="match status" value="1"/>
</dbReference>
<keyword evidence="3 6" id="KW-0540">Nuclease</keyword>
<sequence length="93" mass="10473">MSKRPNIESLKFDEAMDRLETLVEQIESGEVGLEEALAQYEHGIALIKRCRTVLNAAEQRIAELTTNADGQLKVDGEQIQTIDDDLTDEQEQL</sequence>
<evidence type="ECO:0000256" key="2">
    <source>
        <dbReference type="ARBA" id="ARBA00022490"/>
    </source>
</evidence>
<dbReference type="NCBIfam" id="TIGR01280">
    <property type="entry name" value="xseB"/>
    <property type="match status" value="1"/>
</dbReference>
<dbReference type="HAMAP" id="MF_00337">
    <property type="entry name" value="Exonuc_7_S"/>
    <property type="match status" value="1"/>
</dbReference>
<comment type="similarity">
    <text evidence="1 6">Belongs to the XseB family.</text>
</comment>
<dbReference type="SUPFAM" id="SSF116842">
    <property type="entry name" value="XseB-like"/>
    <property type="match status" value="1"/>
</dbReference>
<name>A0ABV4U0X1_9BACT</name>
<dbReference type="GO" id="GO:0008855">
    <property type="term" value="F:exodeoxyribonuclease VII activity"/>
    <property type="evidence" value="ECO:0007669"/>
    <property type="project" value="UniProtKB-EC"/>
</dbReference>
<dbReference type="PANTHER" id="PTHR34137:SF1">
    <property type="entry name" value="EXODEOXYRIBONUCLEASE 7 SMALL SUBUNIT"/>
    <property type="match status" value="1"/>
</dbReference>
<dbReference type="Gene3D" id="1.10.287.1040">
    <property type="entry name" value="Exonuclease VII, small subunit"/>
    <property type="match status" value="1"/>
</dbReference>
<accession>A0ABV4U0X1</accession>
<evidence type="ECO:0000313" key="8">
    <source>
        <dbReference type="EMBL" id="MFA9477186.1"/>
    </source>
</evidence>
<keyword evidence="9" id="KW-1185">Reference proteome</keyword>
<evidence type="ECO:0000256" key="4">
    <source>
        <dbReference type="ARBA" id="ARBA00022801"/>
    </source>
</evidence>
<comment type="subunit">
    <text evidence="6">Heterooligomer composed of large and small subunits.</text>
</comment>
<keyword evidence="5 6" id="KW-0269">Exonuclease</keyword>
<evidence type="ECO:0000256" key="1">
    <source>
        <dbReference type="ARBA" id="ARBA00009998"/>
    </source>
</evidence>
<comment type="function">
    <text evidence="6">Bidirectionally degrades single-stranded DNA into large acid-insoluble oligonucleotides, which are then degraded further into small acid-soluble oligonucleotides.</text>
</comment>
<dbReference type="NCBIfam" id="NF002140">
    <property type="entry name" value="PRK00977.1-4"/>
    <property type="match status" value="1"/>
</dbReference>
<comment type="caution">
    <text evidence="8">The sequence shown here is derived from an EMBL/GenBank/DDBJ whole genome shotgun (WGS) entry which is preliminary data.</text>
</comment>
<dbReference type="EC" id="3.1.11.6" evidence="6"/>
<comment type="catalytic activity">
    <reaction evidence="6">
        <text>Exonucleolytic cleavage in either 5'- to 3'- or 3'- to 5'-direction to yield nucleoside 5'-phosphates.</text>
        <dbReference type="EC" id="3.1.11.6"/>
    </reaction>
</comment>